<evidence type="ECO:0000313" key="2">
    <source>
        <dbReference type="EMBL" id="AOX18250.1"/>
    </source>
</evidence>
<dbReference type="InterPro" id="IPR051044">
    <property type="entry name" value="MAG_DAG_Lipase"/>
</dbReference>
<feature type="domain" description="Serine aminopeptidase S33" evidence="1">
    <location>
        <begin position="26"/>
        <end position="257"/>
    </location>
</feature>
<dbReference type="STRING" id="153496.A0U89_09465"/>
<dbReference type="PRINTS" id="PR00111">
    <property type="entry name" value="ABHYDROLASE"/>
</dbReference>
<name>A0A1D8UX73_9PROT</name>
<dbReference type="Gene3D" id="3.40.50.1820">
    <property type="entry name" value="alpha/beta hydrolase"/>
    <property type="match status" value="1"/>
</dbReference>
<dbReference type="EMBL" id="CP014674">
    <property type="protein sequence ID" value="AOX18250.1"/>
    <property type="molecule type" value="Genomic_DNA"/>
</dbReference>
<organism evidence="2 3">
    <name type="scientific">Kozakia baliensis</name>
    <dbReference type="NCBI Taxonomy" id="153496"/>
    <lineage>
        <taxon>Bacteria</taxon>
        <taxon>Pseudomonadati</taxon>
        <taxon>Pseudomonadota</taxon>
        <taxon>Alphaproteobacteria</taxon>
        <taxon>Acetobacterales</taxon>
        <taxon>Acetobacteraceae</taxon>
        <taxon>Kozakia</taxon>
    </lineage>
</organism>
<dbReference type="SUPFAM" id="SSF53474">
    <property type="entry name" value="alpha/beta-Hydrolases"/>
    <property type="match status" value="1"/>
</dbReference>
<dbReference type="AlphaFoldDB" id="A0A1D8UX73"/>
<sequence length="296" mass="32211">MIPPSITLRLSDGAAIPIRIWPAQGETRAVVLALHGYGDSRDAWEIPAPILAEKGIAVYAPDQRGFGQAPRRGGWSSTKRMVQDAAEEIAWLHRRCPNTPLYIMGESMGGAVALLLDEMHSPIPVAGTILVAPAIWRFDPGSRLALSALDAVAPNWTFTAADVPGEHVATDNLAALRRLYFDPLTLRESKLHPLRGLVELMAEAREQAAHARTPLLVLYGDRDQFIEAGPMANFWRALPQDARRDLLHGGHHMLLRDRFGGRATQDIASWVLTPERLLPSGGDVTAAAWAAGDPGE</sequence>
<dbReference type="InterPro" id="IPR029058">
    <property type="entry name" value="AB_hydrolase_fold"/>
</dbReference>
<dbReference type="InterPro" id="IPR022742">
    <property type="entry name" value="Hydrolase_4"/>
</dbReference>
<dbReference type="InterPro" id="IPR000073">
    <property type="entry name" value="AB_hydrolase_1"/>
</dbReference>
<evidence type="ECO:0000259" key="1">
    <source>
        <dbReference type="Pfam" id="PF12146"/>
    </source>
</evidence>
<reference evidence="2 3" key="1">
    <citation type="journal article" date="2016" name="Microb. Cell Fact.">
        <title>Dissection of exopolysaccharide biosynthesis in Kozakia baliensis.</title>
        <authorList>
            <person name="Brandt J.U."/>
            <person name="Jakob F."/>
            <person name="Behr J."/>
            <person name="Geissler A.J."/>
            <person name="Vogel R.F."/>
        </authorList>
    </citation>
    <scope>NUCLEOTIDE SEQUENCE [LARGE SCALE GENOMIC DNA]</scope>
    <source>
        <strain evidence="2 3">DSM 14400</strain>
    </source>
</reference>
<dbReference type="Proteomes" id="UP000179145">
    <property type="component" value="Chromosome"/>
</dbReference>
<evidence type="ECO:0000313" key="3">
    <source>
        <dbReference type="Proteomes" id="UP000179145"/>
    </source>
</evidence>
<gene>
    <name evidence="2" type="ORF">A0U89_09465</name>
</gene>
<keyword evidence="3" id="KW-1185">Reference proteome</keyword>
<accession>A0A1D8UX73</accession>
<dbReference type="PANTHER" id="PTHR11614">
    <property type="entry name" value="PHOSPHOLIPASE-RELATED"/>
    <property type="match status" value="1"/>
</dbReference>
<dbReference type="eggNOG" id="COG2267">
    <property type="taxonomic scope" value="Bacteria"/>
</dbReference>
<dbReference type="KEGG" id="kba:A0U89_09465"/>
<proteinExistence type="predicted"/>
<protein>
    <recommendedName>
        <fullName evidence="1">Serine aminopeptidase S33 domain-containing protein</fullName>
    </recommendedName>
</protein>
<dbReference type="Pfam" id="PF12146">
    <property type="entry name" value="Hydrolase_4"/>
    <property type="match status" value="1"/>
</dbReference>